<dbReference type="PANTHER" id="PTHR31672:SF13">
    <property type="entry name" value="F-BOX PROTEIN CPR30-LIKE"/>
    <property type="match status" value="1"/>
</dbReference>
<reference evidence="2" key="1">
    <citation type="submission" date="2020-01" db="EMBL/GenBank/DDBJ databases">
        <authorList>
            <person name="Mishra B."/>
        </authorList>
    </citation>
    <scope>NUCLEOTIDE SEQUENCE [LARGE SCALE GENOMIC DNA]</scope>
</reference>
<dbReference type="CDD" id="cd22157">
    <property type="entry name" value="F-box_AtFBW1-like"/>
    <property type="match status" value="1"/>
</dbReference>
<dbReference type="InterPro" id="IPR036047">
    <property type="entry name" value="F-box-like_dom_sf"/>
</dbReference>
<dbReference type="PROSITE" id="PS50181">
    <property type="entry name" value="FBOX"/>
    <property type="match status" value="1"/>
</dbReference>
<dbReference type="PANTHER" id="PTHR31672">
    <property type="entry name" value="BNACNNG10540D PROTEIN"/>
    <property type="match status" value="1"/>
</dbReference>
<dbReference type="SMART" id="SM00256">
    <property type="entry name" value="FBOX"/>
    <property type="match status" value="1"/>
</dbReference>
<gene>
    <name evidence="2" type="ORF">MERR_LOCUS40255</name>
</gene>
<sequence length="407" mass="47477">MTKISDLPDNLAKNILSRVPLTCTRRVRFTCTRWNALSKDPSFAKKHIGGAAARLLILRSEFKVWLMSVGFHGRSHSVDPYVKEGKLTSLNNSESDQEVEISKVFHCSGLLLCLTKDRTRLVVWNPVLGQTRWIQPRNAYHKHDVYALGYDVNKNQKILRFLDELWEVGNPYVEHEIYDLKSDSWRVLDVTPDWEIESYQRGVSLKGRTYFFAKEKILVEEEVVEEVVEELVEEDFLLCFDFTAERFGPRLPLPFHSYPEETVTLSSVRDEQLAVLYQRDTSFVEIWVTSKIEPDEVSWNMLSFLSVDMAPLTGVPHLFAHYAGSFFIDEERKMAVVFDKDKEEDIYHTAYVIGENGYYREFDMEEDDFHYEEDGEPTDFPLVCSYFPSWVKIQQGGERGSKRKERD</sequence>
<accession>A0A6D2KL86</accession>
<evidence type="ECO:0000313" key="3">
    <source>
        <dbReference type="Proteomes" id="UP000467841"/>
    </source>
</evidence>
<dbReference type="InterPro" id="IPR017451">
    <property type="entry name" value="F-box-assoc_interact_dom"/>
</dbReference>
<dbReference type="EMBL" id="CACVBM020001518">
    <property type="protein sequence ID" value="CAA7053020.1"/>
    <property type="molecule type" value="Genomic_DNA"/>
</dbReference>
<evidence type="ECO:0000313" key="2">
    <source>
        <dbReference type="EMBL" id="CAA7053020.1"/>
    </source>
</evidence>
<name>A0A6D2KL86_9BRAS</name>
<comment type="caution">
    <text evidence="2">The sequence shown here is derived from an EMBL/GenBank/DDBJ whole genome shotgun (WGS) entry which is preliminary data.</text>
</comment>
<protein>
    <recommendedName>
        <fullName evidence="1">F-box domain-containing protein</fullName>
    </recommendedName>
</protein>
<dbReference type="InterPro" id="IPR006527">
    <property type="entry name" value="F-box-assoc_dom_typ1"/>
</dbReference>
<feature type="domain" description="F-box" evidence="1">
    <location>
        <begin position="1"/>
        <end position="47"/>
    </location>
</feature>
<dbReference type="InterPro" id="IPR050796">
    <property type="entry name" value="SCF_F-box_component"/>
</dbReference>
<dbReference type="OrthoDB" id="1023134at2759"/>
<dbReference type="Proteomes" id="UP000467841">
    <property type="component" value="Unassembled WGS sequence"/>
</dbReference>
<keyword evidence="3" id="KW-1185">Reference proteome</keyword>
<dbReference type="Pfam" id="PF00646">
    <property type="entry name" value="F-box"/>
    <property type="match status" value="1"/>
</dbReference>
<proteinExistence type="predicted"/>
<dbReference type="InterPro" id="IPR001810">
    <property type="entry name" value="F-box_dom"/>
</dbReference>
<dbReference type="SUPFAM" id="SSF81383">
    <property type="entry name" value="F-box domain"/>
    <property type="match status" value="1"/>
</dbReference>
<dbReference type="Gene3D" id="1.20.1280.50">
    <property type="match status" value="1"/>
</dbReference>
<evidence type="ECO:0000259" key="1">
    <source>
        <dbReference type="PROSITE" id="PS50181"/>
    </source>
</evidence>
<dbReference type="NCBIfam" id="TIGR01640">
    <property type="entry name" value="F_box_assoc_1"/>
    <property type="match status" value="1"/>
</dbReference>
<dbReference type="AlphaFoldDB" id="A0A6D2KL86"/>
<dbReference type="Pfam" id="PF07734">
    <property type="entry name" value="FBA_1"/>
    <property type="match status" value="1"/>
</dbReference>
<organism evidence="2 3">
    <name type="scientific">Microthlaspi erraticum</name>
    <dbReference type="NCBI Taxonomy" id="1685480"/>
    <lineage>
        <taxon>Eukaryota</taxon>
        <taxon>Viridiplantae</taxon>
        <taxon>Streptophyta</taxon>
        <taxon>Embryophyta</taxon>
        <taxon>Tracheophyta</taxon>
        <taxon>Spermatophyta</taxon>
        <taxon>Magnoliopsida</taxon>
        <taxon>eudicotyledons</taxon>
        <taxon>Gunneridae</taxon>
        <taxon>Pentapetalae</taxon>
        <taxon>rosids</taxon>
        <taxon>malvids</taxon>
        <taxon>Brassicales</taxon>
        <taxon>Brassicaceae</taxon>
        <taxon>Coluteocarpeae</taxon>
        <taxon>Microthlaspi</taxon>
    </lineage>
</organism>